<protein>
    <submittedName>
        <fullName evidence="2">GNAT family N-acetyltransferase</fullName>
    </submittedName>
</protein>
<evidence type="ECO:0000313" key="2">
    <source>
        <dbReference type="EMBL" id="GAA4712175.1"/>
    </source>
</evidence>
<dbReference type="EMBL" id="BAABIC010000034">
    <property type="protein sequence ID" value="GAA4712175.1"/>
    <property type="molecule type" value="Genomic_DNA"/>
</dbReference>
<name>A0ABP8XSN0_9PSEU</name>
<feature type="domain" description="N-acetyltransferase" evidence="1">
    <location>
        <begin position="16"/>
        <end position="130"/>
    </location>
</feature>
<comment type="caution">
    <text evidence="2">The sequence shown here is derived from an EMBL/GenBank/DDBJ whole genome shotgun (WGS) entry which is preliminary data.</text>
</comment>
<dbReference type="SUPFAM" id="SSF55729">
    <property type="entry name" value="Acyl-CoA N-acyltransferases (Nat)"/>
    <property type="match status" value="1"/>
</dbReference>
<sequence>MDPVEINAGTWYLRALRADDRITDVPSLTEAGVPDALAHVRLRAAQWSSGTGCSWAVAEPTTGEMLGEIALTGLDGDRPAITCWALERARGRGMTATALGSVLRFAAGGLGLDRIRCAGSGPAAARLAARSGAPDLLIMD</sequence>
<gene>
    <name evidence="2" type="ORF">GCM10023215_63530</name>
</gene>
<accession>A0ABP8XSN0</accession>
<dbReference type="InterPro" id="IPR000182">
    <property type="entry name" value="GNAT_dom"/>
</dbReference>
<dbReference type="InterPro" id="IPR016181">
    <property type="entry name" value="Acyl_CoA_acyltransferase"/>
</dbReference>
<dbReference type="Pfam" id="PF13302">
    <property type="entry name" value="Acetyltransf_3"/>
    <property type="match status" value="1"/>
</dbReference>
<dbReference type="Proteomes" id="UP001500325">
    <property type="component" value="Unassembled WGS sequence"/>
</dbReference>
<organism evidence="2 3">
    <name type="scientific">Pseudonocardia yuanmonensis</name>
    <dbReference type="NCBI Taxonomy" id="1095914"/>
    <lineage>
        <taxon>Bacteria</taxon>
        <taxon>Bacillati</taxon>
        <taxon>Actinomycetota</taxon>
        <taxon>Actinomycetes</taxon>
        <taxon>Pseudonocardiales</taxon>
        <taxon>Pseudonocardiaceae</taxon>
        <taxon>Pseudonocardia</taxon>
    </lineage>
</organism>
<dbReference type="Gene3D" id="3.40.630.30">
    <property type="match status" value="1"/>
</dbReference>
<evidence type="ECO:0000313" key="3">
    <source>
        <dbReference type="Proteomes" id="UP001500325"/>
    </source>
</evidence>
<proteinExistence type="predicted"/>
<evidence type="ECO:0000259" key="1">
    <source>
        <dbReference type="Pfam" id="PF13302"/>
    </source>
</evidence>
<reference evidence="3" key="1">
    <citation type="journal article" date="2019" name="Int. J. Syst. Evol. Microbiol.">
        <title>The Global Catalogue of Microorganisms (GCM) 10K type strain sequencing project: providing services to taxonomists for standard genome sequencing and annotation.</title>
        <authorList>
            <consortium name="The Broad Institute Genomics Platform"/>
            <consortium name="The Broad Institute Genome Sequencing Center for Infectious Disease"/>
            <person name="Wu L."/>
            <person name="Ma J."/>
        </authorList>
    </citation>
    <scope>NUCLEOTIDE SEQUENCE [LARGE SCALE GENOMIC DNA]</scope>
    <source>
        <strain evidence="3">JCM 18055</strain>
    </source>
</reference>
<dbReference type="RefSeq" id="WP_345384502.1">
    <property type="nucleotide sequence ID" value="NZ_BAABIC010000034.1"/>
</dbReference>
<keyword evidence="3" id="KW-1185">Reference proteome</keyword>